<accession>A0A100VIF8</accession>
<dbReference type="EMBL" id="BCNV01000001">
    <property type="protein sequence ID" value="GAS80455.1"/>
    <property type="molecule type" value="Genomic_DNA"/>
</dbReference>
<dbReference type="AlphaFoldDB" id="A0A100VIF8"/>
<keyword evidence="1" id="KW-0732">Signal</keyword>
<evidence type="ECO:0000313" key="4">
    <source>
        <dbReference type="Proteomes" id="UP000069697"/>
    </source>
</evidence>
<evidence type="ECO:0000313" key="3">
    <source>
        <dbReference type="EMBL" id="GAS80455.1"/>
    </source>
</evidence>
<evidence type="ECO:0000259" key="2">
    <source>
        <dbReference type="Pfam" id="PF26353"/>
    </source>
</evidence>
<sequence>MVNYVGCLMVLVIATFMTGCSQPNEADSEEGLPVLITLTCNPNLTLEPCQDVEFDRADEIRIMMEAIHKAERLPGNLNYGTQYNMSITNGDGSVTRYDFSLGMDPKMQGLLVNQEDTSTGYSISLEDANQLRRLIQRRTD</sequence>
<dbReference type="Pfam" id="PF26353">
    <property type="entry name" value="YhfM"/>
    <property type="match status" value="1"/>
</dbReference>
<dbReference type="Proteomes" id="UP000069697">
    <property type="component" value="Unassembled WGS sequence"/>
</dbReference>
<reference evidence="3 4" key="1">
    <citation type="journal article" date="2016" name="Genome Announc.">
        <title>Draft Genome Sequence of Paenibacillus amylolyticus Heshi-A3, Isolated from Fermented Rice Bran in a Japanese Fermented Seafood Dish.</title>
        <authorList>
            <person name="Akuzawa S."/>
            <person name="Nagaoka J."/>
            <person name="Kanekatsu M."/>
            <person name="Kubota E."/>
            <person name="Ohtake R."/>
            <person name="Suzuki T."/>
            <person name="Kanesaki Y."/>
        </authorList>
    </citation>
    <scope>NUCLEOTIDE SEQUENCE [LARGE SCALE GENOMIC DNA]</scope>
    <source>
        <strain evidence="3 4">Heshi-A3</strain>
    </source>
</reference>
<reference evidence="4" key="2">
    <citation type="submission" date="2016-01" db="EMBL/GenBank/DDBJ databases">
        <title>Draft Genome Sequence of Paenibacillus amylolyticus Heshi-A3 that Was Isolated from Fermented Rice Bran with Aging Salted Mackerel, Which Was Named Heshiko as Traditional Fermented Seafood in Japan.</title>
        <authorList>
            <person name="Akuzawa S."/>
            <person name="Nakagawa J."/>
            <person name="Kanekatsu T."/>
            <person name="Kubota E."/>
            <person name="Ohtake R."/>
            <person name="Suzuki T."/>
            <person name="Kanesaki Y."/>
        </authorList>
    </citation>
    <scope>NUCLEOTIDE SEQUENCE [LARGE SCALE GENOMIC DNA]</scope>
    <source>
        <strain evidence="4">Heshi-A3</strain>
    </source>
</reference>
<feature type="domain" description="YhfM-like" evidence="2">
    <location>
        <begin position="51"/>
        <end position="137"/>
    </location>
</feature>
<feature type="signal peptide" evidence="1">
    <location>
        <begin position="1"/>
        <end position="26"/>
    </location>
</feature>
<feature type="chain" id="PRO_5038376972" description="YhfM-like domain-containing protein" evidence="1">
    <location>
        <begin position="27"/>
        <end position="140"/>
    </location>
</feature>
<evidence type="ECO:0000256" key="1">
    <source>
        <dbReference type="SAM" id="SignalP"/>
    </source>
</evidence>
<name>A0A100VIF8_PAEAM</name>
<dbReference type="InterPro" id="IPR058780">
    <property type="entry name" value="YhfM-like_dom"/>
</dbReference>
<dbReference type="RefSeq" id="WP_062833338.1">
    <property type="nucleotide sequence ID" value="NZ_BCNV01000001.1"/>
</dbReference>
<comment type="caution">
    <text evidence="3">The sequence shown here is derived from an EMBL/GenBank/DDBJ whole genome shotgun (WGS) entry which is preliminary data.</text>
</comment>
<protein>
    <recommendedName>
        <fullName evidence="2">YhfM-like domain-containing protein</fullName>
    </recommendedName>
</protein>
<gene>
    <name evidence="3" type="ORF">PAHA3_0525</name>
</gene>
<proteinExistence type="predicted"/>
<organism evidence="3 4">
    <name type="scientific">Paenibacillus amylolyticus</name>
    <dbReference type="NCBI Taxonomy" id="1451"/>
    <lineage>
        <taxon>Bacteria</taxon>
        <taxon>Bacillati</taxon>
        <taxon>Bacillota</taxon>
        <taxon>Bacilli</taxon>
        <taxon>Bacillales</taxon>
        <taxon>Paenibacillaceae</taxon>
        <taxon>Paenibacillus</taxon>
    </lineage>
</organism>